<evidence type="ECO:0000256" key="1">
    <source>
        <dbReference type="ARBA" id="ARBA00022428"/>
    </source>
</evidence>
<evidence type="ECO:0000256" key="2">
    <source>
        <dbReference type="ARBA" id="ARBA00023239"/>
    </source>
</evidence>
<dbReference type="InterPro" id="IPR030868">
    <property type="entry name" value="MqnA"/>
</dbReference>
<proteinExistence type="inferred from homology"/>
<dbReference type="EMBL" id="UINC01007423">
    <property type="protein sequence ID" value="SVA33244.1"/>
    <property type="molecule type" value="Genomic_DNA"/>
</dbReference>
<dbReference type="GO" id="GO:0009234">
    <property type="term" value="P:menaquinone biosynthetic process"/>
    <property type="evidence" value="ECO:0007669"/>
    <property type="project" value="UniProtKB-KW"/>
</dbReference>
<sequence length="253" mass="28663">MTYLNSEVFYWKLSKSSFKLVPMPPRAMAAALERGELAAGPLPLAEILRMGGQVRSLGDLGVSSHGAAKSVFLFSRVPVEKLSGTNVAVTSHTATSIQLLRVLFNDFWNVSDHKFVGVDCSHEAALWIGDPALERRYSSDYDFIYDLGTAWTTLTGKPFVFAEWVVRTDVPMEQAYELERQLLRATQEGVRAVDEISRFRANHFLTESEVSDYVRNFSYFLGEDERSGQREFQRRLDQLPAWRPDLTAAETLR</sequence>
<reference evidence="3" key="1">
    <citation type="submission" date="2018-05" db="EMBL/GenBank/DDBJ databases">
        <authorList>
            <person name="Lanie J.A."/>
            <person name="Ng W.-L."/>
            <person name="Kazmierczak K.M."/>
            <person name="Andrzejewski T.M."/>
            <person name="Davidsen T.M."/>
            <person name="Wayne K.J."/>
            <person name="Tettelin H."/>
            <person name="Glass J.I."/>
            <person name="Rusch D."/>
            <person name="Podicherti R."/>
            <person name="Tsui H.-C.T."/>
            <person name="Winkler M.E."/>
        </authorList>
    </citation>
    <scope>NUCLEOTIDE SEQUENCE</scope>
</reference>
<dbReference type="SUPFAM" id="SSF53850">
    <property type="entry name" value="Periplasmic binding protein-like II"/>
    <property type="match status" value="1"/>
</dbReference>
<keyword evidence="1" id="KW-0474">Menaquinone biosynthesis</keyword>
<dbReference type="CDD" id="cd13634">
    <property type="entry name" value="PBP2_Sco4506"/>
    <property type="match status" value="1"/>
</dbReference>
<dbReference type="HAMAP" id="MF_00995">
    <property type="entry name" value="MqnA"/>
    <property type="match status" value="1"/>
</dbReference>
<dbReference type="GO" id="GO:0016829">
    <property type="term" value="F:lyase activity"/>
    <property type="evidence" value="ECO:0007669"/>
    <property type="project" value="UniProtKB-KW"/>
</dbReference>
<name>A0A381UZ64_9ZZZZ</name>
<dbReference type="InterPro" id="IPR003773">
    <property type="entry name" value="Menaquinone_biosynth"/>
</dbReference>
<dbReference type="PANTHER" id="PTHR37690:SF1">
    <property type="entry name" value="CHORISMATE DEHYDRATASE"/>
    <property type="match status" value="1"/>
</dbReference>
<dbReference type="Pfam" id="PF02621">
    <property type="entry name" value="VitK2_biosynth"/>
    <property type="match status" value="1"/>
</dbReference>
<dbReference type="PANTHER" id="PTHR37690">
    <property type="entry name" value="CHORISMATE DEHYDRATASE"/>
    <property type="match status" value="1"/>
</dbReference>
<accession>A0A381UZ64</accession>
<dbReference type="Gene3D" id="3.40.190.10">
    <property type="entry name" value="Periplasmic binding protein-like II"/>
    <property type="match status" value="2"/>
</dbReference>
<protein>
    <recommendedName>
        <fullName evidence="4">Chorismate dehydratase</fullName>
    </recommendedName>
</protein>
<organism evidence="3">
    <name type="scientific">marine metagenome</name>
    <dbReference type="NCBI Taxonomy" id="408172"/>
    <lineage>
        <taxon>unclassified sequences</taxon>
        <taxon>metagenomes</taxon>
        <taxon>ecological metagenomes</taxon>
    </lineage>
</organism>
<dbReference type="AlphaFoldDB" id="A0A381UZ64"/>
<gene>
    <name evidence="3" type="ORF">METZ01_LOCUS86098</name>
</gene>
<evidence type="ECO:0000313" key="3">
    <source>
        <dbReference type="EMBL" id="SVA33244.1"/>
    </source>
</evidence>
<evidence type="ECO:0008006" key="4">
    <source>
        <dbReference type="Google" id="ProtNLM"/>
    </source>
</evidence>
<keyword evidence="2" id="KW-0456">Lyase</keyword>